<feature type="compositionally biased region" description="Pro residues" evidence="1">
    <location>
        <begin position="296"/>
        <end position="306"/>
    </location>
</feature>
<feature type="region of interest" description="Disordered" evidence="1">
    <location>
        <begin position="289"/>
        <end position="327"/>
    </location>
</feature>
<reference evidence="2 3" key="1">
    <citation type="journal article" date="2019" name="Nat. Med.">
        <title>A library of human gut bacterial isolates paired with longitudinal multiomics data enables mechanistic microbiome research.</title>
        <authorList>
            <person name="Poyet M."/>
            <person name="Groussin M."/>
            <person name="Gibbons S.M."/>
            <person name="Avila-Pacheco J."/>
            <person name="Jiang X."/>
            <person name="Kearney S.M."/>
            <person name="Perrotta A.R."/>
            <person name="Berdy B."/>
            <person name="Zhao S."/>
            <person name="Lieberman T.D."/>
            <person name="Swanson P.K."/>
            <person name="Smith M."/>
            <person name="Roesemann S."/>
            <person name="Alexander J.E."/>
            <person name="Rich S.A."/>
            <person name="Livny J."/>
            <person name="Vlamakis H."/>
            <person name="Clish C."/>
            <person name="Bullock K."/>
            <person name="Deik A."/>
            <person name="Scott J."/>
            <person name="Pierce K.A."/>
            <person name="Xavier R.J."/>
            <person name="Alm E.J."/>
        </authorList>
    </citation>
    <scope>NUCLEOTIDE SEQUENCE [LARGE SCALE GENOMIC DNA]</scope>
    <source>
        <strain evidence="2 3">BIOML-A1</strain>
    </source>
</reference>
<accession>A0A5B3GU93</accession>
<dbReference type="InterPro" id="IPR018330">
    <property type="entry name" value="RecT_fam"/>
</dbReference>
<dbReference type="GO" id="GO:0006259">
    <property type="term" value="P:DNA metabolic process"/>
    <property type="evidence" value="ECO:0007669"/>
    <property type="project" value="InterPro"/>
</dbReference>
<dbReference type="Pfam" id="PF03837">
    <property type="entry name" value="RecT"/>
    <property type="match status" value="1"/>
</dbReference>
<dbReference type="Proteomes" id="UP000322658">
    <property type="component" value="Unassembled WGS sequence"/>
</dbReference>
<proteinExistence type="predicted"/>
<dbReference type="AlphaFoldDB" id="A0A5B3GU93"/>
<dbReference type="RefSeq" id="WP_118406882.1">
    <property type="nucleotide sequence ID" value="NZ_JBDMON010000044.1"/>
</dbReference>
<dbReference type="GO" id="GO:0003677">
    <property type="term" value="F:DNA binding"/>
    <property type="evidence" value="ECO:0007669"/>
    <property type="project" value="InterPro"/>
</dbReference>
<name>A0A5B3GU93_9BACT</name>
<comment type="caution">
    <text evidence="2">The sequence shown here is derived from an EMBL/GenBank/DDBJ whole genome shotgun (WGS) entry which is preliminary data.</text>
</comment>
<sequence>MAQNNNQNGAQTAPTTQSKAIAAMKDELANSVLRRIEELQANGGLVVPKDYAVTNQMNLAWLRISEMLWEDSNKVQHPVLEVVTKASVANSLLDMVLQGMDIQKKQGYFIPIKNKASGQLELTFWRSYFGDEKLARAQGMKKVRSVVVYEGDEFEYMYTEDGEIKITKHVPSLSRIDKDKIVAAYAVTTMADGSHSTTIKTMTEIRQAWMQGATRGNSPAHRNFTSEMAGRTVERSAMKHIINSSSDAWLLSEDEKERRVTNETAAAPAGANIEEAKFEEVAPAAITAQSAVPAETMPPIPTPTPVPREEATEEAAPAAIEDDPFNV</sequence>
<evidence type="ECO:0000313" key="3">
    <source>
        <dbReference type="Proteomes" id="UP000322658"/>
    </source>
</evidence>
<evidence type="ECO:0000256" key="1">
    <source>
        <dbReference type="SAM" id="MobiDB-lite"/>
    </source>
</evidence>
<evidence type="ECO:0000313" key="2">
    <source>
        <dbReference type="EMBL" id="KAA2377173.1"/>
    </source>
</evidence>
<protein>
    <submittedName>
        <fullName evidence="2">Recombinase RecT</fullName>
    </submittedName>
</protein>
<gene>
    <name evidence="2" type="ORF">F2Y07_03280</name>
</gene>
<organism evidence="2 3">
    <name type="scientific">Alistipes shahii</name>
    <dbReference type="NCBI Taxonomy" id="328814"/>
    <lineage>
        <taxon>Bacteria</taxon>
        <taxon>Pseudomonadati</taxon>
        <taxon>Bacteroidota</taxon>
        <taxon>Bacteroidia</taxon>
        <taxon>Bacteroidales</taxon>
        <taxon>Rikenellaceae</taxon>
        <taxon>Alistipes</taxon>
    </lineage>
</organism>
<dbReference type="EMBL" id="VVXJ01000005">
    <property type="protein sequence ID" value="KAA2377173.1"/>
    <property type="molecule type" value="Genomic_DNA"/>
</dbReference>